<dbReference type="AlphaFoldDB" id="A0A077M5A6"/>
<feature type="region of interest" description="Disordered" evidence="1">
    <location>
        <begin position="1"/>
        <end position="111"/>
    </location>
</feature>
<evidence type="ECO:0000256" key="1">
    <source>
        <dbReference type="SAM" id="MobiDB-lite"/>
    </source>
</evidence>
<dbReference type="STRING" id="1194083.BN12_4160011"/>
<feature type="region of interest" description="Disordered" evidence="1">
    <location>
        <begin position="155"/>
        <end position="199"/>
    </location>
</feature>
<accession>A0A077M5A6</accession>
<organism evidence="2 3">
    <name type="scientific">Nostocoides japonicum T1-X7</name>
    <dbReference type="NCBI Taxonomy" id="1194083"/>
    <lineage>
        <taxon>Bacteria</taxon>
        <taxon>Bacillati</taxon>
        <taxon>Actinomycetota</taxon>
        <taxon>Actinomycetes</taxon>
        <taxon>Micrococcales</taxon>
        <taxon>Intrasporangiaceae</taxon>
        <taxon>Nostocoides</taxon>
    </lineage>
</organism>
<sequence length="242" mass="24506">MTEDARPGTGRGDGAPRVSPEPPSDPGTLSAPLQSPPPAAGAGAEETVVPAIGEPSEPPASVTAEPAHGSEDPSPSTGDVAKDEAARVGGQAKETAHHVASVAAQETQSLVGEAGDRARGLLDEAQSALADQARAQQGTLASLLRTVADDLHDMVEARASRSDDENGTDGRPGQGVADRTVREASARASGAASWLEDREPNDVLDEVTDFARRRPGAFLLLAGAAGVVAGRLTRGMTGGSDE</sequence>
<keyword evidence="3" id="KW-1185">Reference proteome</keyword>
<name>A0A077M5A6_9MICO</name>
<protein>
    <submittedName>
        <fullName evidence="2">Uncharacterized protein</fullName>
    </submittedName>
</protein>
<evidence type="ECO:0000313" key="3">
    <source>
        <dbReference type="Proteomes" id="UP000035721"/>
    </source>
</evidence>
<proteinExistence type="predicted"/>
<reference evidence="2 3" key="1">
    <citation type="journal article" date="2013" name="ISME J.">
        <title>A metabolic model for members of the genus Tetrasphaera involved in enhanced biological phosphorus removal.</title>
        <authorList>
            <person name="Kristiansen R."/>
            <person name="Nguyen H.T.T."/>
            <person name="Saunders A.M."/>
            <person name="Nielsen J.L."/>
            <person name="Wimmer R."/>
            <person name="Le V.Q."/>
            <person name="McIlroy S.J."/>
            <person name="Petrovski S."/>
            <person name="Seviour R.J."/>
            <person name="Calteau A."/>
            <person name="Nielsen K.L."/>
            <person name="Nielsen P.H."/>
        </authorList>
    </citation>
    <scope>NUCLEOTIDE SEQUENCE [LARGE SCALE GENOMIC DNA]</scope>
    <source>
        <strain evidence="2 3">T1-X7</strain>
    </source>
</reference>
<dbReference type="RefSeq" id="WP_048555791.1">
    <property type="nucleotide sequence ID" value="NZ_HF570958.1"/>
</dbReference>
<dbReference type="EMBL" id="CAJB01000353">
    <property type="protein sequence ID" value="CCH79334.1"/>
    <property type="molecule type" value="Genomic_DNA"/>
</dbReference>
<dbReference type="Proteomes" id="UP000035721">
    <property type="component" value="Unassembled WGS sequence"/>
</dbReference>
<evidence type="ECO:0000313" key="2">
    <source>
        <dbReference type="EMBL" id="CCH79334.1"/>
    </source>
</evidence>
<feature type="compositionally biased region" description="Basic and acidic residues" evidence="1">
    <location>
        <begin position="155"/>
        <end position="164"/>
    </location>
</feature>
<feature type="compositionally biased region" description="Low complexity" evidence="1">
    <location>
        <begin position="40"/>
        <end position="51"/>
    </location>
</feature>
<comment type="caution">
    <text evidence="2">The sequence shown here is derived from an EMBL/GenBank/DDBJ whole genome shotgun (WGS) entry which is preliminary data.</text>
</comment>
<gene>
    <name evidence="2" type="ORF">BN12_4160011</name>
</gene>